<name>A0A5P2HCV4_9BURK</name>
<organism evidence="1 2">
    <name type="scientific">Cupriavidus pauculus</name>
    <dbReference type="NCBI Taxonomy" id="82633"/>
    <lineage>
        <taxon>Bacteria</taxon>
        <taxon>Pseudomonadati</taxon>
        <taxon>Pseudomonadota</taxon>
        <taxon>Betaproteobacteria</taxon>
        <taxon>Burkholderiales</taxon>
        <taxon>Burkholderiaceae</taxon>
        <taxon>Cupriavidus</taxon>
    </lineage>
</organism>
<dbReference type="AlphaFoldDB" id="A0A5P2HCV4"/>
<dbReference type="RefSeq" id="WP_150376732.1">
    <property type="nucleotide sequence ID" value="NZ_CP044067.1"/>
</dbReference>
<evidence type="ECO:0000313" key="1">
    <source>
        <dbReference type="EMBL" id="QET06011.1"/>
    </source>
</evidence>
<evidence type="ECO:0008006" key="3">
    <source>
        <dbReference type="Google" id="ProtNLM"/>
    </source>
</evidence>
<gene>
    <name evidence="1" type="ORF">FOB72_29215</name>
</gene>
<proteinExistence type="predicted"/>
<evidence type="ECO:0000313" key="2">
    <source>
        <dbReference type="Proteomes" id="UP000322822"/>
    </source>
</evidence>
<dbReference type="EMBL" id="CP044067">
    <property type="protein sequence ID" value="QET06011.1"/>
    <property type="molecule type" value="Genomic_DNA"/>
</dbReference>
<reference evidence="1 2" key="1">
    <citation type="submission" date="2019-09" db="EMBL/GenBank/DDBJ databases">
        <title>FDA dAtabase for Regulatory Grade micrObial Sequences (FDA-ARGOS): Supporting development and validation of Infectious Disease Dx tests.</title>
        <authorList>
            <person name="Sciortino C."/>
            <person name="Tallon L."/>
            <person name="Sadzewicz L."/>
            <person name="Vavikolanu K."/>
            <person name="Mehta A."/>
            <person name="Aluvathingal J."/>
            <person name="Nadendla S."/>
            <person name="Nandy P."/>
            <person name="Geyer C."/>
            <person name="Yan Y."/>
            <person name="Sichtig H."/>
        </authorList>
    </citation>
    <scope>NUCLEOTIDE SEQUENCE [LARGE SCALE GENOMIC DNA]</scope>
    <source>
        <strain evidence="1 2">FDAARGOS_664</strain>
    </source>
</reference>
<protein>
    <recommendedName>
        <fullName evidence="3">Pilus assembly protein</fullName>
    </recommendedName>
</protein>
<dbReference type="Proteomes" id="UP000322822">
    <property type="component" value="Chromosome 2"/>
</dbReference>
<dbReference type="OrthoDB" id="8925734at2"/>
<sequence length="180" mass="18864">MSRSMQRRGGGFVLLFALFLTIALGALGVAILRNVPVRERIAGNVTDKQRALRAAEDAMRYAEMWLVREQGDAAMACAGAIHAGTSRPRVCTNALASPASPPWPERIEYLPLPGNQPDANAPSRSAIHIAQGGTSAGGTRRLFRITTVGYGPNGAVGNGAVVVLRSAFALTTGARNLGAQ</sequence>
<accession>A0A5P2HCV4</accession>